<dbReference type="InterPro" id="IPR050833">
    <property type="entry name" value="Poly_Biosynth_Transport"/>
</dbReference>
<feature type="transmembrane region" description="Helical" evidence="6">
    <location>
        <begin position="49"/>
        <end position="75"/>
    </location>
</feature>
<keyword evidence="5 6" id="KW-0472">Membrane</keyword>
<feature type="transmembrane region" description="Helical" evidence="6">
    <location>
        <begin position="131"/>
        <end position="158"/>
    </location>
</feature>
<dbReference type="InterPro" id="IPR002797">
    <property type="entry name" value="Polysacc_synth"/>
</dbReference>
<feature type="transmembrane region" description="Helical" evidence="6">
    <location>
        <begin position="87"/>
        <end position="110"/>
    </location>
</feature>
<comment type="subcellular location">
    <subcellularLocation>
        <location evidence="1">Cell membrane</location>
        <topology evidence="1">Multi-pass membrane protein</topology>
    </subcellularLocation>
</comment>
<dbReference type="EMBL" id="JBHLVF010000041">
    <property type="protein sequence ID" value="MFC0394473.1"/>
    <property type="molecule type" value="Genomic_DNA"/>
</dbReference>
<dbReference type="RefSeq" id="WP_379125348.1">
    <property type="nucleotide sequence ID" value="NZ_JBHLVF010000041.1"/>
</dbReference>
<dbReference type="PANTHER" id="PTHR30250">
    <property type="entry name" value="PST FAMILY PREDICTED COLANIC ACID TRANSPORTER"/>
    <property type="match status" value="1"/>
</dbReference>
<evidence type="ECO:0000313" key="7">
    <source>
        <dbReference type="EMBL" id="MFC0394473.1"/>
    </source>
</evidence>
<accession>A0ABV6JEY7</accession>
<gene>
    <name evidence="7" type="ORF">ACFFJ8_24330</name>
</gene>
<reference evidence="7 8" key="1">
    <citation type="submission" date="2024-09" db="EMBL/GenBank/DDBJ databases">
        <authorList>
            <person name="Sun Q."/>
            <person name="Mori K."/>
        </authorList>
    </citation>
    <scope>NUCLEOTIDE SEQUENCE [LARGE SCALE GENOMIC DNA]</scope>
    <source>
        <strain evidence="7 8">CCM 4839</strain>
    </source>
</reference>
<evidence type="ECO:0000256" key="4">
    <source>
        <dbReference type="ARBA" id="ARBA00022989"/>
    </source>
</evidence>
<evidence type="ECO:0000256" key="1">
    <source>
        <dbReference type="ARBA" id="ARBA00004651"/>
    </source>
</evidence>
<evidence type="ECO:0000256" key="6">
    <source>
        <dbReference type="SAM" id="Phobius"/>
    </source>
</evidence>
<keyword evidence="2" id="KW-1003">Cell membrane</keyword>
<sequence>MLEDVGLLMMAQPLIPLVITLTCLGLPVAISKLVAEAEAQGQHHKVKKILIVSLTVTATLSLFLTLLTFIGAKLISQYLLTDQRAYYAMLAITPIAPIVVAISSVLKGYFRGRQNMNPLSFSQIIEQLVRIGFINVLVHILLPYGIEFAAAGAMASIFSMGERLS</sequence>
<keyword evidence="3 6" id="KW-0812">Transmembrane</keyword>
<proteinExistence type="predicted"/>
<protein>
    <submittedName>
        <fullName evidence="7">Oligosaccharide flippase family protein</fullName>
    </submittedName>
</protein>
<evidence type="ECO:0000256" key="2">
    <source>
        <dbReference type="ARBA" id="ARBA00022475"/>
    </source>
</evidence>
<evidence type="ECO:0000256" key="5">
    <source>
        <dbReference type="ARBA" id="ARBA00023136"/>
    </source>
</evidence>
<organism evidence="7 8">
    <name type="scientific">Paenibacillus mendelii</name>
    <dbReference type="NCBI Taxonomy" id="206163"/>
    <lineage>
        <taxon>Bacteria</taxon>
        <taxon>Bacillati</taxon>
        <taxon>Bacillota</taxon>
        <taxon>Bacilli</taxon>
        <taxon>Bacillales</taxon>
        <taxon>Paenibacillaceae</taxon>
        <taxon>Paenibacillus</taxon>
    </lineage>
</organism>
<comment type="caution">
    <text evidence="7">The sequence shown here is derived from an EMBL/GenBank/DDBJ whole genome shotgun (WGS) entry which is preliminary data.</text>
</comment>
<keyword evidence="4 6" id="KW-1133">Transmembrane helix</keyword>
<keyword evidence="8" id="KW-1185">Reference proteome</keyword>
<dbReference type="PANTHER" id="PTHR30250:SF24">
    <property type="entry name" value="STAGE V SPORULATION PROTEIN B"/>
    <property type="match status" value="1"/>
</dbReference>
<evidence type="ECO:0000256" key="3">
    <source>
        <dbReference type="ARBA" id="ARBA00022692"/>
    </source>
</evidence>
<dbReference type="Proteomes" id="UP001589818">
    <property type="component" value="Unassembled WGS sequence"/>
</dbReference>
<name>A0ABV6JEY7_9BACL</name>
<feature type="transmembrane region" description="Helical" evidence="6">
    <location>
        <begin position="6"/>
        <end position="28"/>
    </location>
</feature>
<evidence type="ECO:0000313" key="8">
    <source>
        <dbReference type="Proteomes" id="UP001589818"/>
    </source>
</evidence>
<dbReference type="Pfam" id="PF01943">
    <property type="entry name" value="Polysacc_synt"/>
    <property type="match status" value="1"/>
</dbReference>